<dbReference type="GO" id="GO:0016787">
    <property type="term" value="F:hydrolase activity"/>
    <property type="evidence" value="ECO:0007669"/>
    <property type="project" value="UniProtKB-KW"/>
</dbReference>
<organism evidence="2 3">
    <name type="scientific">Lentisphaera araneosa HTCC2155</name>
    <dbReference type="NCBI Taxonomy" id="313628"/>
    <lineage>
        <taxon>Bacteria</taxon>
        <taxon>Pseudomonadati</taxon>
        <taxon>Lentisphaerota</taxon>
        <taxon>Lentisphaeria</taxon>
        <taxon>Lentisphaerales</taxon>
        <taxon>Lentisphaeraceae</taxon>
        <taxon>Lentisphaera</taxon>
    </lineage>
</organism>
<dbReference type="EMBL" id="ABCK01000007">
    <property type="protein sequence ID" value="EDM27801.1"/>
    <property type="molecule type" value="Genomic_DNA"/>
</dbReference>
<keyword evidence="2" id="KW-0378">Hydrolase</keyword>
<protein>
    <submittedName>
        <fullName evidence="2">Hydrolase, alpha/beta fold family protein</fullName>
    </submittedName>
</protein>
<dbReference type="SUPFAM" id="SSF53474">
    <property type="entry name" value="alpha/beta-Hydrolases"/>
    <property type="match status" value="1"/>
</dbReference>
<proteinExistence type="predicted"/>
<name>A6DKA3_9BACT</name>
<dbReference type="InterPro" id="IPR000073">
    <property type="entry name" value="AB_hydrolase_1"/>
</dbReference>
<keyword evidence="3" id="KW-1185">Reference proteome</keyword>
<reference evidence="2 3" key="1">
    <citation type="journal article" date="2010" name="J. Bacteriol.">
        <title>Genome sequence of Lentisphaera araneosa HTCC2155T, the type species of the order Lentisphaerales in the phylum Lentisphaerae.</title>
        <authorList>
            <person name="Thrash J.C."/>
            <person name="Cho J.C."/>
            <person name="Vergin K.L."/>
            <person name="Morris R.M."/>
            <person name="Giovannoni S.J."/>
        </authorList>
    </citation>
    <scope>NUCLEOTIDE SEQUENCE [LARGE SCALE GENOMIC DNA]</scope>
    <source>
        <strain evidence="2 3">HTCC2155</strain>
    </source>
</reference>
<dbReference type="OrthoDB" id="5290302at2"/>
<evidence type="ECO:0000259" key="1">
    <source>
        <dbReference type="Pfam" id="PF12697"/>
    </source>
</evidence>
<dbReference type="AlphaFoldDB" id="A6DKA3"/>
<gene>
    <name evidence="2" type="ORF">LNTAR_00330</name>
</gene>
<dbReference type="RefSeq" id="WP_007278316.1">
    <property type="nucleotide sequence ID" value="NZ_ABCK01000007.1"/>
</dbReference>
<dbReference type="Gene3D" id="3.40.50.1820">
    <property type="entry name" value="alpha/beta hydrolase"/>
    <property type="match status" value="1"/>
</dbReference>
<evidence type="ECO:0000313" key="3">
    <source>
        <dbReference type="Proteomes" id="UP000004947"/>
    </source>
</evidence>
<dbReference type="Proteomes" id="UP000004947">
    <property type="component" value="Unassembled WGS sequence"/>
</dbReference>
<dbReference type="STRING" id="313628.LNTAR_00330"/>
<accession>A6DKA3</accession>
<feature type="domain" description="AB hydrolase-1" evidence="1">
    <location>
        <begin position="23"/>
        <end position="254"/>
    </location>
</feature>
<dbReference type="InterPro" id="IPR029058">
    <property type="entry name" value="AB_hydrolase_fold"/>
</dbReference>
<sequence>MIPNDTPSSSSPEVSGTAKKQFILLRGLCRDAGHWGVLPNHLEKHFSEDEVHCLDLPGNGIFHEHLSPVKIDDYAEHLNELIQNLAHSDNRYFIGVSFGAMVGLQYRNQFSSEIKKFFLINTSHGGLSPFWQRMKFKYYPLILSLPLIPSLEKKLLDVVCNLNGKNEATANKWQKIRKQRPVRPLSFIKQLRAAAAAKPELIVNQDDLIILSSIQDRFVSPQCSKILAKTLKAPMETHDTAGHDLPEDAPEWTLQQIVEYLA</sequence>
<dbReference type="eggNOG" id="COG2021">
    <property type="taxonomic scope" value="Bacteria"/>
</dbReference>
<dbReference type="Pfam" id="PF12697">
    <property type="entry name" value="Abhydrolase_6"/>
    <property type="match status" value="1"/>
</dbReference>
<comment type="caution">
    <text evidence="2">The sequence shown here is derived from an EMBL/GenBank/DDBJ whole genome shotgun (WGS) entry which is preliminary data.</text>
</comment>
<evidence type="ECO:0000313" key="2">
    <source>
        <dbReference type="EMBL" id="EDM27801.1"/>
    </source>
</evidence>